<evidence type="ECO:0000256" key="16">
    <source>
        <dbReference type="ARBA" id="ARBA00023209"/>
    </source>
</evidence>
<dbReference type="Pfam" id="PF01148">
    <property type="entry name" value="CTP_transf_1"/>
    <property type="match status" value="1"/>
</dbReference>
<keyword evidence="17" id="KW-1208">Phospholipid metabolism</keyword>
<comment type="catalytic activity">
    <reaction evidence="1 18">
        <text>a 1,2-diacyl-sn-glycero-3-phosphate + CTP + H(+) = a CDP-1,2-diacyl-sn-glycerol + diphosphate</text>
        <dbReference type="Rhea" id="RHEA:16229"/>
        <dbReference type="ChEBI" id="CHEBI:15378"/>
        <dbReference type="ChEBI" id="CHEBI:33019"/>
        <dbReference type="ChEBI" id="CHEBI:37563"/>
        <dbReference type="ChEBI" id="CHEBI:58332"/>
        <dbReference type="ChEBI" id="CHEBI:58608"/>
        <dbReference type="EC" id="2.7.7.41"/>
    </reaction>
</comment>
<dbReference type="GO" id="GO:0016024">
    <property type="term" value="P:CDP-diacylglycerol biosynthetic process"/>
    <property type="evidence" value="ECO:0007669"/>
    <property type="project" value="UniProtKB-UniPathway"/>
</dbReference>
<keyword evidence="14" id="KW-0443">Lipid metabolism</keyword>
<evidence type="ECO:0000256" key="4">
    <source>
        <dbReference type="ARBA" id="ARBA00005189"/>
    </source>
</evidence>
<proteinExistence type="inferred from homology"/>
<comment type="subcellular location">
    <subcellularLocation>
        <location evidence="2">Cell membrane</location>
        <topology evidence="2">Multi-pass membrane protein</topology>
    </subcellularLocation>
</comment>
<dbReference type="PANTHER" id="PTHR46382">
    <property type="entry name" value="PHOSPHATIDATE CYTIDYLYLTRANSFERASE"/>
    <property type="match status" value="1"/>
</dbReference>
<dbReference type="RefSeq" id="WP_131913741.1">
    <property type="nucleotide sequence ID" value="NZ_OU594967.1"/>
</dbReference>
<keyword evidence="16" id="KW-0594">Phospholipid biosynthesis</keyword>
<comment type="similarity">
    <text evidence="5 18">Belongs to the CDS family.</text>
</comment>
<keyword evidence="10 18" id="KW-0808">Transferase</keyword>
<evidence type="ECO:0000256" key="2">
    <source>
        <dbReference type="ARBA" id="ARBA00004651"/>
    </source>
</evidence>
<keyword evidence="9" id="KW-0444">Lipid biosynthesis</keyword>
<evidence type="ECO:0000256" key="17">
    <source>
        <dbReference type="ARBA" id="ARBA00023264"/>
    </source>
</evidence>
<organism evidence="20 21">
    <name type="scientific">Celerinatantimonas diazotrophica</name>
    <dbReference type="NCBI Taxonomy" id="412034"/>
    <lineage>
        <taxon>Bacteria</taxon>
        <taxon>Pseudomonadati</taxon>
        <taxon>Pseudomonadota</taxon>
        <taxon>Gammaproteobacteria</taxon>
        <taxon>Celerinatantimonadaceae</taxon>
        <taxon>Celerinatantimonas</taxon>
    </lineage>
</organism>
<dbReference type="GO" id="GO:0005886">
    <property type="term" value="C:plasma membrane"/>
    <property type="evidence" value="ECO:0007669"/>
    <property type="project" value="UniProtKB-SubCell"/>
</dbReference>
<evidence type="ECO:0000256" key="13">
    <source>
        <dbReference type="ARBA" id="ARBA00022989"/>
    </source>
</evidence>
<protein>
    <recommendedName>
        <fullName evidence="7 18">Phosphatidate cytidylyltransferase</fullName>
        <ecNumber evidence="6 18">2.7.7.41</ecNumber>
    </recommendedName>
</protein>
<feature type="transmembrane region" description="Helical" evidence="19">
    <location>
        <begin position="51"/>
        <end position="72"/>
    </location>
</feature>
<feature type="transmembrane region" description="Helical" evidence="19">
    <location>
        <begin position="116"/>
        <end position="136"/>
    </location>
</feature>
<dbReference type="PROSITE" id="PS01315">
    <property type="entry name" value="CDS"/>
    <property type="match status" value="1"/>
</dbReference>
<feature type="transmembrane region" description="Helical" evidence="19">
    <location>
        <begin position="214"/>
        <end position="234"/>
    </location>
</feature>
<keyword evidence="12 18" id="KW-0548">Nucleotidyltransferase</keyword>
<keyword evidence="15 19" id="KW-0472">Membrane</keyword>
<comment type="pathway">
    <text evidence="3 18">Phospholipid metabolism; CDP-diacylglycerol biosynthesis; CDP-diacylglycerol from sn-glycerol 3-phosphate: step 3/3.</text>
</comment>
<dbReference type="UniPathway" id="UPA00557">
    <property type="reaction ID" value="UER00614"/>
</dbReference>
<keyword evidence="11 18" id="KW-0812">Transmembrane</keyword>
<evidence type="ECO:0000256" key="15">
    <source>
        <dbReference type="ARBA" id="ARBA00023136"/>
    </source>
</evidence>
<evidence type="ECO:0000256" key="14">
    <source>
        <dbReference type="ARBA" id="ARBA00023098"/>
    </source>
</evidence>
<evidence type="ECO:0000256" key="9">
    <source>
        <dbReference type="ARBA" id="ARBA00022516"/>
    </source>
</evidence>
<accession>A0A4R1J9M3</accession>
<evidence type="ECO:0000256" key="10">
    <source>
        <dbReference type="ARBA" id="ARBA00022679"/>
    </source>
</evidence>
<evidence type="ECO:0000256" key="19">
    <source>
        <dbReference type="SAM" id="Phobius"/>
    </source>
</evidence>
<dbReference type="AlphaFoldDB" id="A0A4R1J9M3"/>
<dbReference type="EMBL" id="SMGD01000015">
    <property type="protein sequence ID" value="TCK47288.1"/>
    <property type="molecule type" value="Genomic_DNA"/>
</dbReference>
<evidence type="ECO:0000313" key="20">
    <source>
        <dbReference type="EMBL" id="TCK47288.1"/>
    </source>
</evidence>
<comment type="pathway">
    <text evidence="4">Lipid metabolism.</text>
</comment>
<keyword evidence="8" id="KW-1003">Cell membrane</keyword>
<feature type="transmembrane region" description="Helical" evidence="19">
    <location>
        <begin position="148"/>
        <end position="168"/>
    </location>
</feature>
<dbReference type="InterPro" id="IPR000374">
    <property type="entry name" value="PC_trans"/>
</dbReference>
<sequence>MLRQRIITALLLAPIAIICIFFLPIKGLAVLLSAIVLIASYEWSGLVSRSALTRTGITVTLAFFWFASFSVFSWQRVADNSGLIALFFIAVIFWLLALLLVLRYPDSAQYWSTKPLLKCCAGLLALIPFGWSMLILRNTNTQHSWIGALWVVYVMALVWAADTGAYFAGRRFGRIKLAQKVSPNKTIEGLAGGLIAAMVICLLVLTIVNPDINGWVFFGTSVLTALVSVLGDLFESMLKREANIKDSGSILPGHGGILDRIDSLTAALPVFTFCYLLWVAL</sequence>
<evidence type="ECO:0000256" key="5">
    <source>
        <dbReference type="ARBA" id="ARBA00010185"/>
    </source>
</evidence>
<feature type="transmembrane region" description="Helical" evidence="19">
    <location>
        <begin position="6"/>
        <end position="39"/>
    </location>
</feature>
<evidence type="ECO:0000256" key="11">
    <source>
        <dbReference type="ARBA" id="ARBA00022692"/>
    </source>
</evidence>
<evidence type="ECO:0000256" key="6">
    <source>
        <dbReference type="ARBA" id="ARBA00012487"/>
    </source>
</evidence>
<comment type="caution">
    <text evidence="20">The sequence shown here is derived from an EMBL/GenBank/DDBJ whole genome shotgun (WGS) entry which is preliminary data.</text>
</comment>
<evidence type="ECO:0000256" key="8">
    <source>
        <dbReference type="ARBA" id="ARBA00022475"/>
    </source>
</evidence>
<evidence type="ECO:0000256" key="1">
    <source>
        <dbReference type="ARBA" id="ARBA00001698"/>
    </source>
</evidence>
<dbReference type="GO" id="GO:0004605">
    <property type="term" value="F:phosphatidate cytidylyltransferase activity"/>
    <property type="evidence" value="ECO:0007669"/>
    <property type="project" value="UniProtKB-EC"/>
</dbReference>
<dbReference type="OrthoDB" id="9799199at2"/>
<dbReference type="PANTHER" id="PTHR46382:SF1">
    <property type="entry name" value="PHOSPHATIDATE CYTIDYLYLTRANSFERASE"/>
    <property type="match status" value="1"/>
</dbReference>
<keyword evidence="21" id="KW-1185">Reference proteome</keyword>
<evidence type="ECO:0000256" key="7">
    <source>
        <dbReference type="ARBA" id="ARBA00019373"/>
    </source>
</evidence>
<reference evidence="20 21" key="1">
    <citation type="submission" date="2019-03" db="EMBL/GenBank/DDBJ databases">
        <title>Genomic Encyclopedia of Type Strains, Phase IV (KMG-IV): sequencing the most valuable type-strain genomes for metagenomic binning, comparative biology and taxonomic classification.</title>
        <authorList>
            <person name="Goeker M."/>
        </authorList>
    </citation>
    <scope>NUCLEOTIDE SEQUENCE [LARGE SCALE GENOMIC DNA]</scope>
    <source>
        <strain evidence="20 21">DSM 18577</strain>
    </source>
</reference>
<evidence type="ECO:0000256" key="3">
    <source>
        <dbReference type="ARBA" id="ARBA00005119"/>
    </source>
</evidence>
<feature type="transmembrane region" description="Helical" evidence="19">
    <location>
        <begin position="84"/>
        <end position="104"/>
    </location>
</feature>
<gene>
    <name evidence="20" type="ORF">EV690_2998</name>
</gene>
<keyword evidence="13 19" id="KW-1133">Transmembrane helix</keyword>
<name>A0A4R1J9M3_9GAMM</name>
<dbReference type="EC" id="2.7.7.41" evidence="6 18"/>
<dbReference type="Proteomes" id="UP000295565">
    <property type="component" value="Unassembled WGS sequence"/>
</dbReference>
<evidence type="ECO:0000256" key="12">
    <source>
        <dbReference type="ARBA" id="ARBA00022695"/>
    </source>
</evidence>
<evidence type="ECO:0000256" key="18">
    <source>
        <dbReference type="RuleBase" id="RU003938"/>
    </source>
</evidence>
<evidence type="ECO:0000313" key="21">
    <source>
        <dbReference type="Proteomes" id="UP000295565"/>
    </source>
</evidence>
<feature type="transmembrane region" description="Helical" evidence="19">
    <location>
        <begin position="189"/>
        <end position="208"/>
    </location>
</feature>